<keyword evidence="3" id="KW-0813">Transport</keyword>
<dbReference type="InterPro" id="IPR000515">
    <property type="entry name" value="MetI-like"/>
</dbReference>
<dbReference type="PROSITE" id="PS50928">
    <property type="entry name" value="ABC_TM1"/>
    <property type="match status" value="1"/>
</dbReference>
<evidence type="ECO:0000256" key="2">
    <source>
        <dbReference type="ARBA" id="ARBA00007069"/>
    </source>
</evidence>
<dbReference type="PANTHER" id="PTHR43848">
    <property type="entry name" value="PUTRESCINE TRANSPORT SYSTEM PERMEASE PROTEIN POTI"/>
    <property type="match status" value="1"/>
</dbReference>
<comment type="similarity">
    <text evidence="2">Belongs to the binding-protein-dependent transport system permease family. CysTW subfamily.</text>
</comment>
<evidence type="ECO:0000256" key="5">
    <source>
        <dbReference type="ARBA" id="ARBA00022519"/>
    </source>
</evidence>
<evidence type="ECO:0000313" key="11">
    <source>
        <dbReference type="EMBL" id="VTM56458.1"/>
    </source>
</evidence>
<dbReference type="InterPro" id="IPR051789">
    <property type="entry name" value="Bact_Polyamine_Transport"/>
</dbReference>
<dbReference type="SUPFAM" id="SSF161098">
    <property type="entry name" value="MetI-like"/>
    <property type="match status" value="1"/>
</dbReference>
<dbReference type="InterPro" id="IPR035906">
    <property type="entry name" value="MetI-like_sf"/>
</dbReference>
<evidence type="ECO:0000256" key="6">
    <source>
        <dbReference type="ARBA" id="ARBA00022692"/>
    </source>
</evidence>
<feature type="transmembrane region" description="Helical" evidence="9">
    <location>
        <begin position="71"/>
        <end position="91"/>
    </location>
</feature>
<organism evidence="11">
    <name type="scientific">Klebsiella pneumoniae</name>
    <dbReference type="NCBI Taxonomy" id="573"/>
    <lineage>
        <taxon>Bacteria</taxon>
        <taxon>Pseudomonadati</taxon>
        <taxon>Pseudomonadota</taxon>
        <taxon>Gammaproteobacteria</taxon>
        <taxon>Enterobacterales</taxon>
        <taxon>Enterobacteriaceae</taxon>
        <taxon>Klebsiella/Raoultella group</taxon>
        <taxon>Klebsiella</taxon>
        <taxon>Klebsiella pneumoniae complex</taxon>
    </lineage>
</organism>
<keyword evidence="6 9" id="KW-0812">Transmembrane</keyword>
<dbReference type="EMBL" id="CABDVL010000003">
    <property type="protein sequence ID" value="VTM56458.1"/>
    <property type="molecule type" value="Genomic_DNA"/>
</dbReference>
<accession>A0A4P0Y3J9</accession>
<dbReference type="Proteomes" id="UP000507695">
    <property type="component" value="Unassembled WGS sequence"/>
</dbReference>
<feature type="transmembrane region" description="Helical" evidence="9">
    <location>
        <begin position="12"/>
        <end position="33"/>
    </location>
</feature>
<dbReference type="Gene3D" id="1.10.3720.10">
    <property type="entry name" value="MetI-like"/>
    <property type="match status" value="1"/>
</dbReference>
<gene>
    <name evidence="11" type="primary">ydcV</name>
    <name evidence="11" type="ORF">NCTC9183_04111</name>
</gene>
<evidence type="ECO:0000259" key="10">
    <source>
        <dbReference type="PROSITE" id="PS50928"/>
    </source>
</evidence>
<keyword evidence="8 9" id="KW-0472">Membrane</keyword>
<dbReference type="PANTHER" id="PTHR43848:SF2">
    <property type="entry name" value="PUTRESCINE TRANSPORT SYSTEM PERMEASE PROTEIN POTI"/>
    <property type="match status" value="1"/>
</dbReference>
<dbReference type="AlphaFoldDB" id="A0A4P0Y3J9"/>
<reference evidence="11" key="1">
    <citation type="submission" date="2019-04" db="EMBL/GenBank/DDBJ databases">
        <authorList>
            <consortium name="Pathogen Informatics"/>
        </authorList>
    </citation>
    <scope>NUCLEOTIDE SEQUENCE</scope>
    <source>
        <strain evidence="11">NCTC9183</strain>
    </source>
</reference>
<sequence length="169" mass="18201">MHSERAPWYLRLATWGGVIFLHFPLLIIAIYAFNTEDAAFSFPPQGLTLRWFSEAAGRSDILQAVTLSLKIAALSTAIALVLGTLAAGALWRSAFFGKNAVSLLLLLPIALPGIITGLALLTAFKAVGLEPGLLTIVVGHATFCVVVVFNNVIARFRRTSWSMVEASMD</sequence>
<protein>
    <submittedName>
        <fullName evidence="11">Spermidine Putrescine ABC transporter permease potC</fullName>
    </submittedName>
</protein>
<feature type="transmembrane region" description="Helical" evidence="9">
    <location>
        <begin position="103"/>
        <end position="127"/>
    </location>
</feature>
<evidence type="ECO:0000256" key="4">
    <source>
        <dbReference type="ARBA" id="ARBA00022475"/>
    </source>
</evidence>
<name>A0A4P0Y3J9_KLEPN</name>
<feature type="transmembrane region" description="Helical" evidence="9">
    <location>
        <begin position="133"/>
        <end position="153"/>
    </location>
</feature>
<comment type="subcellular location">
    <subcellularLocation>
        <location evidence="1">Cell inner membrane</location>
        <topology evidence="1">Multi-pass membrane protein</topology>
    </subcellularLocation>
</comment>
<evidence type="ECO:0000256" key="3">
    <source>
        <dbReference type="ARBA" id="ARBA00022448"/>
    </source>
</evidence>
<keyword evidence="4" id="KW-1003">Cell membrane</keyword>
<evidence type="ECO:0000256" key="8">
    <source>
        <dbReference type="ARBA" id="ARBA00023136"/>
    </source>
</evidence>
<evidence type="ECO:0000256" key="9">
    <source>
        <dbReference type="SAM" id="Phobius"/>
    </source>
</evidence>
<dbReference type="GO" id="GO:0055085">
    <property type="term" value="P:transmembrane transport"/>
    <property type="evidence" value="ECO:0007669"/>
    <property type="project" value="InterPro"/>
</dbReference>
<keyword evidence="5" id="KW-0997">Cell inner membrane</keyword>
<evidence type="ECO:0000256" key="7">
    <source>
        <dbReference type="ARBA" id="ARBA00022989"/>
    </source>
</evidence>
<proteinExistence type="inferred from homology"/>
<evidence type="ECO:0000256" key="1">
    <source>
        <dbReference type="ARBA" id="ARBA00004429"/>
    </source>
</evidence>
<dbReference type="GO" id="GO:0005886">
    <property type="term" value="C:plasma membrane"/>
    <property type="evidence" value="ECO:0007669"/>
    <property type="project" value="UniProtKB-SubCell"/>
</dbReference>
<feature type="domain" description="ABC transmembrane type-1" evidence="10">
    <location>
        <begin position="65"/>
        <end position="169"/>
    </location>
</feature>
<keyword evidence="7 9" id="KW-1133">Transmembrane helix</keyword>